<dbReference type="EMBL" id="HQ006004">
    <property type="protein sequence ID" value="ADV40295.1"/>
    <property type="molecule type" value="mRNA"/>
</dbReference>
<dbReference type="CDD" id="cd23161">
    <property type="entry name" value="Prefoldin_6"/>
    <property type="match status" value="1"/>
</dbReference>
<comment type="subunit">
    <text evidence="2">Heterohexamer of two PFD-alpha type and four PFD-beta type subunits.</text>
</comment>
<dbReference type="PANTHER" id="PTHR21431:SF0">
    <property type="entry name" value="PREFOLDIN SUBUNIT 6"/>
    <property type="match status" value="1"/>
</dbReference>
<keyword evidence="3" id="KW-0143">Chaperone</keyword>
<reference evidence="5" key="1">
    <citation type="submission" date="2010-07" db="EMBL/GenBank/DDBJ databases">
        <authorList>
            <person name="Mueller K."/>
            <person name="Nguyen A."/>
            <person name="Verduzco A."/>
            <person name="Vierra C."/>
        </authorList>
    </citation>
    <scope>NUCLEOTIDE SEQUENCE</scope>
</reference>
<dbReference type="Pfam" id="PF01920">
    <property type="entry name" value="Prefoldin_2"/>
    <property type="match status" value="1"/>
</dbReference>
<dbReference type="GO" id="GO:0006457">
    <property type="term" value="P:protein folding"/>
    <property type="evidence" value="ECO:0007669"/>
    <property type="project" value="InterPro"/>
</dbReference>
<dbReference type="PANTHER" id="PTHR21431">
    <property type="entry name" value="PREFOLDIN SUBUNIT 6"/>
    <property type="match status" value="1"/>
</dbReference>
<protein>
    <recommendedName>
        <fullName evidence="4">Probable prefoldin subunit 6</fullName>
    </recommendedName>
</protein>
<dbReference type="InterPro" id="IPR009053">
    <property type="entry name" value="Prefoldin"/>
</dbReference>
<dbReference type="GO" id="GO:0051131">
    <property type="term" value="P:chaperone-mediated protein complex assembly"/>
    <property type="evidence" value="ECO:0007669"/>
    <property type="project" value="TreeGrafter"/>
</dbReference>
<dbReference type="AlphaFoldDB" id="E7D1Q1"/>
<accession>E7D1Q1</accession>
<dbReference type="GO" id="GO:0016272">
    <property type="term" value="C:prefoldin complex"/>
    <property type="evidence" value="ECO:0007669"/>
    <property type="project" value="InterPro"/>
</dbReference>
<dbReference type="Gene3D" id="1.10.287.370">
    <property type="match status" value="1"/>
</dbReference>
<name>E7D1Q1_LATHE</name>
<dbReference type="GO" id="GO:0051082">
    <property type="term" value="F:unfolded protein binding"/>
    <property type="evidence" value="ECO:0007669"/>
    <property type="project" value="InterPro"/>
</dbReference>
<evidence type="ECO:0000256" key="3">
    <source>
        <dbReference type="ARBA" id="ARBA00023186"/>
    </source>
</evidence>
<dbReference type="SUPFAM" id="SSF46579">
    <property type="entry name" value="Prefoldin"/>
    <property type="match status" value="1"/>
</dbReference>
<dbReference type="GO" id="GO:0051087">
    <property type="term" value="F:protein-folding chaperone binding"/>
    <property type="evidence" value="ECO:0007669"/>
    <property type="project" value="TreeGrafter"/>
</dbReference>
<organism evidence="5">
    <name type="scientific">Latrodectus hesperus</name>
    <name type="common">Western black widow spider</name>
    <dbReference type="NCBI Taxonomy" id="256737"/>
    <lineage>
        <taxon>Eukaryota</taxon>
        <taxon>Metazoa</taxon>
        <taxon>Ecdysozoa</taxon>
        <taxon>Arthropoda</taxon>
        <taxon>Chelicerata</taxon>
        <taxon>Arachnida</taxon>
        <taxon>Araneae</taxon>
        <taxon>Araneomorphae</taxon>
        <taxon>Entelegynae</taxon>
        <taxon>Araneoidea</taxon>
        <taxon>Theridiidae</taxon>
        <taxon>Latrodectus</taxon>
    </lineage>
</organism>
<dbReference type="GO" id="GO:0005737">
    <property type="term" value="C:cytoplasm"/>
    <property type="evidence" value="ECO:0007669"/>
    <property type="project" value="TreeGrafter"/>
</dbReference>
<dbReference type="FunFam" id="1.10.287.370:FF:000003">
    <property type="entry name" value="Prefoldin subunit 6"/>
    <property type="match status" value="1"/>
</dbReference>
<proteinExistence type="evidence at transcript level"/>
<evidence type="ECO:0000256" key="1">
    <source>
        <dbReference type="ARBA" id="ARBA00008045"/>
    </source>
</evidence>
<dbReference type="InterPro" id="IPR002777">
    <property type="entry name" value="PFD_beta-like"/>
</dbReference>
<comment type="similarity">
    <text evidence="1">Belongs to the prefoldin subunit beta family.</text>
</comment>
<evidence type="ECO:0000313" key="5">
    <source>
        <dbReference type="EMBL" id="ADV40295.1"/>
    </source>
</evidence>
<reference evidence="5" key="2">
    <citation type="submission" date="2011-01" db="EMBL/GenBank/DDBJ databases">
        <title>Identification of Proteins Involved in Black Widow Spider Wrapping Silk Fibers.</title>
        <authorList>
            <person name="Nguyen A."/>
            <person name="Verduzco A."/>
            <person name="Vierra C."/>
        </authorList>
    </citation>
    <scope>NUCLEOTIDE SEQUENCE</scope>
</reference>
<sequence>MGSSEEFQQKLAQELDKLKSIQKDMQKVMSAKQTLDGQLSENKIVKEELEFLTPDNKVYKMTGPALIEQEIDEAKQNVEKRIMFITSEIKRNDELLKELSSNQDKQQDVLQRLQKEFSEHQKVLQKE</sequence>
<evidence type="ECO:0000256" key="4">
    <source>
        <dbReference type="ARBA" id="ARBA00072592"/>
    </source>
</evidence>
<evidence type="ECO:0000256" key="2">
    <source>
        <dbReference type="ARBA" id="ARBA00011695"/>
    </source>
</evidence>